<evidence type="ECO:0000313" key="2">
    <source>
        <dbReference type="EMBL" id="PZX08090.1"/>
    </source>
</evidence>
<organism evidence="2 3">
    <name type="scientific">Psychrobacillus insolitus</name>
    <dbReference type="NCBI Taxonomy" id="1461"/>
    <lineage>
        <taxon>Bacteria</taxon>
        <taxon>Bacillati</taxon>
        <taxon>Bacillota</taxon>
        <taxon>Bacilli</taxon>
        <taxon>Bacillales</taxon>
        <taxon>Bacillaceae</taxon>
        <taxon>Psychrobacillus</taxon>
    </lineage>
</organism>
<comment type="similarity">
    <text evidence="1">Belongs to the UPF0358 family.</text>
</comment>
<dbReference type="NCBIfam" id="NF010187">
    <property type="entry name" value="PRK13666.1"/>
    <property type="match status" value="1"/>
</dbReference>
<protein>
    <recommendedName>
        <fullName evidence="1">UPF0358 protein C7437_1011213</fullName>
    </recommendedName>
</protein>
<dbReference type="Pfam" id="PF07408">
    <property type="entry name" value="DUF1507"/>
    <property type="match status" value="1"/>
</dbReference>
<evidence type="ECO:0000313" key="3">
    <source>
        <dbReference type="Proteomes" id="UP000248646"/>
    </source>
</evidence>
<dbReference type="EMBL" id="QKZI01000001">
    <property type="protein sequence ID" value="PZX08090.1"/>
    <property type="molecule type" value="Genomic_DNA"/>
</dbReference>
<evidence type="ECO:0000256" key="1">
    <source>
        <dbReference type="HAMAP-Rule" id="MF_01560"/>
    </source>
</evidence>
<keyword evidence="3" id="KW-1185">Reference proteome</keyword>
<name>A0A2W7MMZ7_9BACI</name>
<dbReference type="InterPro" id="IPR009983">
    <property type="entry name" value="UPF0358"/>
</dbReference>
<dbReference type="HAMAP" id="MF_01560">
    <property type="entry name" value="UPF0358"/>
    <property type="match status" value="1"/>
</dbReference>
<proteinExistence type="inferred from homology"/>
<dbReference type="Gene3D" id="1.10.287.750">
    <property type="entry name" value="SO2669-like"/>
    <property type="match status" value="1"/>
</dbReference>
<comment type="caution">
    <text evidence="2">The sequence shown here is derived from an EMBL/GenBank/DDBJ whole genome shotgun (WGS) entry which is preliminary data.</text>
</comment>
<sequence>MQFLRVKDKLYGAKHFEIIDNGGVLMDTYLQPSYQEKALGLLKKDAEKIGQLIKVQMDNLTMPQCPLYEEVLDTQMFGLSREIDFAVKLGLLERSDGKEILASLEKELSILHEIHTEK</sequence>
<dbReference type="Proteomes" id="UP000248646">
    <property type="component" value="Unassembled WGS sequence"/>
</dbReference>
<dbReference type="InterPro" id="IPR036270">
    <property type="entry name" value="UPF0358_sf"/>
</dbReference>
<dbReference type="SUPFAM" id="SSF140404">
    <property type="entry name" value="EF2458-like"/>
    <property type="match status" value="1"/>
</dbReference>
<gene>
    <name evidence="2" type="ORF">C7437_1011213</name>
</gene>
<reference evidence="2 3" key="1">
    <citation type="submission" date="2018-06" db="EMBL/GenBank/DDBJ databases">
        <title>Genomic Encyclopedia of Type Strains, Phase IV (KMG-IV): sequencing the most valuable type-strain genomes for metagenomic binning, comparative biology and taxonomic classification.</title>
        <authorList>
            <person name="Goeker M."/>
        </authorList>
    </citation>
    <scope>NUCLEOTIDE SEQUENCE [LARGE SCALE GENOMIC DNA]</scope>
    <source>
        <strain evidence="2 3">DSM 5</strain>
    </source>
</reference>
<accession>A0A2W7MMZ7</accession>
<dbReference type="AlphaFoldDB" id="A0A2W7MMZ7"/>